<name>A0A1Q9LEG2_9PSEU</name>
<dbReference type="Pfam" id="PF25976">
    <property type="entry name" value="LpqB_N"/>
    <property type="match status" value="1"/>
</dbReference>
<evidence type="ECO:0000256" key="2">
    <source>
        <dbReference type="SAM" id="SignalP"/>
    </source>
</evidence>
<keyword evidence="7" id="KW-1185">Reference proteome</keyword>
<dbReference type="STRING" id="1193682.BJP25_27590"/>
<evidence type="ECO:0000259" key="3">
    <source>
        <dbReference type="Pfam" id="PF10646"/>
    </source>
</evidence>
<evidence type="ECO:0000259" key="5">
    <source>
        <dbReference type="Pfam" id="PF25976"/>
    </source>
</evidence>
<dbReference type="RefSeq" id="WP_075977090.1">
    <property type="nucleotide sequence ID" value="NZ_MKQR01000026.1"/>
</dbReference>
<sequence>MKATAKAVVLALVALFLAGCSNIPESTLPKVIRESPQNQAPVVSDPSPGLNPYGLVGEFVTKTGYADAARSYLTPEFADTWDGGGETIIENEPKTTPPSLPEGNQANEQVVILSGKQVGRLDAGRTFFAQVQPVEIRFKLTRNAEGQWRISDGPRNAVITRDGFTNSYRRVDLQFFDPNQRVLVPDPRFVPTEPRDGLEGRVVQLLLDGPSDSLRGAVRSQLDGLELRTNVVPEPDGAIRVNFGQMDKSAEDRKKVALQVVTTLYEVTTSTIRLDNQDRPLVAGQRDWNRGDFNAYENLTTPKPDLLGLSVTAGRVYSLRDGKPIDGPAGAGAYEVQSAAQSMDGTALAVVQRTPTGQVRLRVGTPEALPEVPGTDSGTLTRPTWLLSAGDDSPPSEVWTVKDGTFVLRVGRTPQNTWEVFSVDATELLRGGGTITQLRLSRDGVRVAAVVNGEVRIGTVVRTNDSVAIRSPLTLQGGTVSNVLGLDWIDRENIVVATGNPAMPVASLPIDGSTVTRYNTANLTLPVKAIAASPNRSTLVVDSLGLWMTPEASSTWLPHGHNQPPGSLPFYPG</sequence>
<organism evidence="6 7">
    <name type="scientific">Actinokineospora bangkokensis</name>
    <dbReference type="NCBI Taxonomy" id="1193682"/>
    <lineage>
        <taxon>Bacteria</taxon>
        <taxon>Bacillati</taxon>
        <taxon>Actinomycetota</taxon>
        <taxon>Actinomycetes</taxon>
        <taxon>Pseudonocardiales</taxon>
        <taxon>Pseudonocardiaceae</taxon>
        <taxon>Actinokineospora</taxon>
    </lineage>
</organism>
<reference evidence="6 7" key="1">
    <citation type="submission" date="2016-10" db="EMBL/GenBank/DDBJ databases">
        <title>The Draft Genome Sequence of Actinokineospora bangkokensis 44EHWT reveals the biosynthetic pathway of antifungal compounds Thailandins with unusual extender unit butylmalonyl-CoA.</title>
        <authorList>
            <person name="Greule A."/>
            <person name="Intra B."/>
            <person name="Flemming S."/>
            <person name="Rommel M.G."/>
            <person name="Panbangred W."/>
            <person name="Bechthold A."/>
        </authorList>
    </citation>
    <scope>NUCLEOTIDE SEQUENCE [LARGE SCALE GENOMIC DNA]</scope>
    <source>
        <strain evidence="6 7">44EHW</strain>
    </source>
</reference>
<feature type="chain" id="PRO_5039237508" evidence="2">
    <location>
        <begin position="24"/>
        <end position="573"/>
    </location>
</feature>
<dbReference type="Pfam" id="PF10646">
    <property type="entry name" value="Germane"/>
    <property type="match status" value="1"/>
</dbReference>
<feature type="region of interest" description="Disordered" evidence="1">
    <location>
        <begin position="554"/>
        <end position="573"/>
    </location>
</feature>
<dbReference type="InterPro" id="IPR018910">
    <property type="entry name" value="LpqB_C"/>
</dbReference>
<feature type="signal peptide" evidence="2">
    <location>
        <begin position="1"/>
        <end position="23"/>
    </location>
</feature>
<evidence type="ECO:0000259" key="4">
    <source>
        <dbReference type="Pfam" id="PF10647"/>
    </source>
</evidence>
<proteinExistence type="predicted"/>
<dbReference type="Pfam" id="PF10647">
    <property type="entry name" value="Gmad1"/>
    <property type="match status" value="1"/>
</dbReference>
<dbReference type="SUPFAM" id="SSF82171">
    <property type="entry name" value="DPP6 N-terminal domain-like"/>
    <property type="match status" value="1"/>
</dbReference>
<dbReference type="Proteomes" id="UP000186040">
    <property type="component" value="Unassembled WGS sequence"/>
</dbReference>
<evidence type="ECO:0000256" key="1">
    <source>
        <dbReference type="SAM" id="MobiDB-lite"/>
    </source>
</evidence>
<keyword evidence="2" id="KW-0732">Signal</keyword>
<protein>
    <submittedName>
        <fullName evidence="6">Uncharacterized protein</fullName>
    </submittedName>
</protein>
<dbReference type="EMBL" id="MKQR01000026">
    <property type="protein sequence ID" value="OLR90416.1"/>
    <property type="molecule type" value="Genomic_DNA"/>
</dbReference>
<accession>A0A1Q9LEG2</accession>
<feature type="domain" description="GerMN" evidence="3">
    <location>
        <begin position="175"/>
        <end position="269"/>
    </location>
</feature>
<gene>
    <name evidence="6" type="ORF">BJP25_27590</name>
</gene>
<dbReference type="PROSITE" id="PS51257">
    <property type="entry name" value="PROKAR_LIPOPROTEIN"/>
    <property type="match status" value="1"/>
</dbReference>
<feature type="domain" description="Lipoprotein LpqB N-terminal" evidence="5">
    <location>
        <begin position="46"/>
        <end position="164"/>
    </location>
</feature>
<evidence type="ECO:0000313" key="6">
    <source>
        <dbReference type="EMBL" id="OLR90416.1"/>
    </source>
</evidence>
<dbReference type="InterPro" id="IPR059026">
    <property type="entry name" value="LpqB_N"/>
</dbReference>
<evidence type="ECO:0000313" key="7">
    <source>
        <dbReference type="Proteomes" id="UP000186040"/>
    </source>
</evidence>
<dbReference type="AlphaFoldDB" id="A0A1Q9LEG2"/>
<comment type="caution">
    <text evidence="6">The sequence shown here is derived from an EMBL/GenBank/DDBJ whole genome shotgun (WGS) entry which is preliminary data.</text>
</comment>
<dbReference type="InterPro" id="IPR019606">
    <property type="entry name" value="GerMN"/>
</dbReference>
<dbReference type="OrthoDB" id="3226781at2"/>
<feature type="domain" description="Lipoprotein LpqB C-terminal" evidence="4">
    <location>
        <begin position="322"/>
        <end position="572"/>
    </location>
</feature>